<evidence type="ECO:0000256" key="5">
    <source>
        <dbReference type="ARBA" id="ARBA00022692"/>
    </source>
</evidence>
<gene>
    <name evidence="13" type="ORF">An02g01510</name>
</gene>
<evidence type="ECO:0000256" key="6">
    <source>
        <dbReference type="ARBA" id="ARBA00022824"/>
    </source>
</evidence>
<evidence type="ECO:0000256" key="4">
    <source>
        <dbReference type="ARBA" id="ARBA00022448"/>
    </source>
</evidence>
<keyword evidence="6" id="KW-0256">Endoplasmic reticulum</keyword>
<evidence type="ECO:0000256" key="2">
    <source>
        <dbReference type="ARBA" id="ARBA00010604"/>
    </source>
</evidence>
<dbReference type="InterPro" id="IPR004728">
    <property type="entry name" value="Sec62"/>
</dbReference>
<feature type="region of interest" description="Disordered" evidence="11">
    <location>
        <begin position="337"/>
        <end position="369"/>
    </location>
</feature>
<comment type="subcellular location">
    <subcellularLocation>
        <location evidence="1">Endoplasmic reticulum membrane</location>
        <topology evidence="1">Multi-pass membrane protein</topology>
    </subcellularLocation>
</comment>
<evidence type="ECO:0000256" key="10">
    <source>
        <dbReference type="ARBA" id="ARBA00023136"/>
    </source>
</evidence>
<protein>
    <recommendedName>
        <fullName evidence="3">Translocation protein SEC62</fullName>
    </recommendedName>
</protein>
<feature type="compositionally biased region" description="Low complexity" evidence="11">
    <location>
        <begin position="98"/>
        <end position="108"/>
    </location>
</feature>
<dbReference type="Pfam" id="PF03839">
    <property type="entry name" value="Sec62"/>
    <property type="match status" value="1"/>
</dbReference>
<evidence type="ECO:0000256" key="12">
    <source>
        <dbReference type="SAM" id="Phobius"/>
    </source>
</evidence>
<evidence type="ECO:0000256" key="7">
    <source>
        <dbReference type="ARBA" id="ARBA00022927"/>
    </source>
</evidence>
<comment type="similarity">
    <text evidence="2">Belongs to the SEC62 family.</text>
</comment>
<evidence type="ECO:0000256" key="9">
    <source>
        <dbReference type="ARBA" id="ARBA00023010"/>
    </source>
</evidence>
<name>A0AAJ6VT28_ASPNG</name>
<keyword evidence="8 12" id="KW-1133">Transmembrane helix</keyword>
<evidence type="ECO:0000256" key="3">
    <source>
        <dbReference type="ARBA" id="ARBA00021257"/>
    </source>
</evidence>
<accession>A0AAJ6VT28</accession>
<feature type="compositionally biased region" description="Basic and acidic residues" evidence="11">
    <location>
        <begin position="9"/>
        <end position="24"/>
    </location>
</feature>
<organism evidence="13">
    <name type="scientific">Aspergillus niger</name>
    <dbReference type="NCBI Taxonomy" id="5061"/>
    <lineage>
        <taxon>Eukaryota</taxon>
        <taxon>Fungi</taxon>
        <taxon>Dikarya</taxon>
        <taxon>Ascomycota</taxon>
        <taxon>Pezizomycotina</taxon>
        <taxon>Eurotiomycetes</taxon>
        <taxon>Eurotiomycetidae</taxon>
        <taxon>Eurotiales</taxon>
        <taxon>Aspergillaceae</taxon>
        <taxon>Aspergillus</taxon>
        <taxon>Aspergillus subgen. Circumdati</taxon>
    </lineage>
</organism>
<feature type="transmembrane region" description="Helical" evidence="12">
    <location>
        <begin position="245"/>
        <end position="264"/>
    </location>
</feature>
<feature type="compositionally biased region" description="Basic and acidic residues" evidence="11">
    <location>
        <begin position="431"/>
        <end position="442"/>
    </location>
</feature>
<reference evidence="13" key="2">
    <citation type="submission" date="2025-08" db="UniProtKB">
        <authorList>
            <consortium name="RefSeq"/>
        </authorList>
    </citation>
    <scope>IDENTIFICATION</scope>
</reference>
<evidence type="ECO:0000256" key="1">
    <source>
        <dbReference type="ARBA" id="ARBA00004477"/>
    </source>
</evidence>
<dbReference type="GeneID" id="4978636"/>
<dbReference type="InterPro" id="IPR011553">
    <property type="entry name" value="Sec62_asco"/>
</dbReference>
<dbReference type="AlphaFoldDB" id="A0AAJ6VT28"/>
<dbReference type="GO" id="GO:0005789">
    <property type="term" value="C:endoplasmic reticulum membrane"/>
    <property type="evidence" value="ECO:0007669"/>
    <property type="project" value="UniProtKB-SubCell"/>
</dbReference>
<feature type="region of interest" description="Disordered" evidence="11">
    <location>
        <begin position="50"/>
        <end position="116"/>
    </location>
</feature>
<dbReference type="PANTHER" id="PTHR12443">
    <property type="entry name" value="TRANSLOCATION PROTEIN SEC62"/>
    <property type="match status" value="1"/>
</dbReference>
<keyword evidence="10 12" id="KW-0472">Membrane</keyword>
<evidence type="ECO:0000256" key="11">
    <source>
        <dbReference type="SAM" id="MobiDB-lite"/>
    </source>
</evidence>
<feature type="region of interest" description="Disordered" evidence="11">
    <location>
        <begin position="1"/>
        <end position="26"/>
    </location>
</feature>
<dbReference type="PANTHER" id="PTHR12443:SF9">
    <property type="entry name" value="TRANSLOCATION PROTEIN SEC62"/>
    <property type="match status" value="1"/>
</dbReference>
<sequence length="465" mass="51753">MQQQFAAEAARRGLTPEEFAKQQREQLTAEAAKHGMTTEQYVTQLRMRALAAHQRQVEAQRQAAQAQAQGQPQGQGQAPPQSPAQPGQNLPAPPQPQPQQVTRQVPVNPNNPPDPKALAVAAFLRSQNLKTRTCIMDGQRKEMFKVKRAIRAIESPAYAKAAAKKNSLLPPVTDRASAENVFKLLPLSLLALRVTKVDPHAGHNHGKSKNRVKGLWTVRIEQHQETDPMMHYVWLWEGPQWKQKVMAAAVVAGIFAVVLFPLWPMMLRQGVWYLSVGMMGLLGLFFAMSIFRLILFCITVIAVPPGLWLFPNLFEDVGFVDSFKPLWGWQETKKKKTKKSKNVGGEEPQAATAPSATTTATAAPDTSGTVKRDLAARVEEVTEDINPHLSITTCEIRYPSSLRIYQSIKLKYDQHRPTYPLHNNLLGAKAGDSRDSRRERRTPTGRAVSFTSCVRIIYVVAKGTP</sequence>
<keyword evidence="7" id="KW-0653">Protein transport</keyword>
<dbReference type="KEGG" id="ang:An02g01510"/>
<feature type="region of interest" description="Disordered" evidence="11">
    <location>
        <begin position="423"/>
        <end position="444"/>
    </location>
</feature>
<dbReference type="NCBIfam" id="TIGR00869">
    <property type="entry name" value="sec62"/>
    <property type="match status" value="1"/>
</dbReference>
<feature type="compositionally biased region" description="Low complexity" evidence="11">
    <location>
        <begin position="51"/>
        <end position="90"/>
    </location>
</feature>
<dbReference type="RefSeq" id="XP_001399291.3">
    <property type="nucleotide sequence ID" value="XM_001399254.3"/>
</dbReference>
<feature type="compositionally biased region" description="Low complexity" evidence="11">
    <location>
        <begin position="350"/>
        <end position="369"/>
    </location>
</feature>
<evidence type="ECO:0000256" key="8">
    <source>
        <dbReference type="ARBA" id="ARBA00022989"/>
    </source>
</evidence>
<proteinExistence type="inferred from homology"/>
<dbReference type="SUPFAM" id="SSF81995">
    <property type="entry name" value="beta-sandwich domain of Sec23/24"/>
    <property type="match status" value="1"/>
</dbReference>
<reference evidence="13" key="1">
    <citation type="submission" date="2025-02" db="EMBL/GenBank/DDBJ databases">
        <authorList>
            <consortium name="NCBI Genome Project"/>
        </authorList>
    </citation>
    <scope>NUCLEOTIDE SEQUENCE</scope>
</reference>
<keyword evidence="5 12" id="KW-0812">Transmembrane</keyword>
<evidence type="ECO:0000313" key="13">
    <source>
        <dbReference type="RefSeq" id="XP_001399291.3"/>
    </source>
</evidence>
<dbReference type="GO" id="GO:0015031">
    <property type="term" value="P:protein transport"/>
    <property type="evidence" value="ECO:0007669"/>
    <property type="project" value="UniProtKB-KW"/>
</dbReference>
<keyword evidence="9" id="KW-0811">Translocation</keyword>
<keyword evidence="4" id="KW-0813">Transport</keyword>